<proteinExistence type="predicted"/>
<dbReference type="EMBL" id="MN739627">
    <property type="protein sequence ID" value="QHT16849.1"/>
    <property type="molecule type" value="Genomic_DNA"/>
</dbReference>
<organism evidence="1">
    <name type="scientific">viral metagenome</name>
    <dbReference type="NCBI Taxonomy" id="1070528"/>
    <lineage>
        <taxon>unclassified sequences</taxon>
        <taxon>metagenomes</taxon>
        <taxon>organismal metagenomes</taxon>
    </lineage>
</organism>
<protein>
    <submittedName>
        <fullName evidence="1">Uncharacterized protein</fullName>
    </submittedName>
</protein>
<reference evidence="1" key="1">
    <citation type="journal article" date="2020" name="Nature">
        <title>Giant virus diversity and host interactions through global metagenomics.</title>
        <authorList>
            <person name="Schulz F."/>
            <person name="Roux S."/>
            <person name="Paez-Espino D."/>
            <person name="Jungbluth S."/>
            <person name="Walsh D.A."/>
            <person name="Denef V.J."/>
            <person name="McMahon K.D."/>
            <person name="Konstantinidis K.T."/>
            <person name="Eloe-Fadrosh E.A."/>
            <person name="Kyrpides N.C."/>
            <person name="Woyke T."/>
        </authorList>
    </citation>
    <scope>NUCLEOTIDE SEQUENCE</scope>
    <source>
        <strain evidence="1">GVMAG-M-3300023174-207</strain>
    </source>
</reference>
<accession>A0A6C0DLX0</accession>
<name>A0A6C0DLX0_9ZZZZ</name>
<evidence type="ECO:0000313" key="1">
    <source>
        <dbReference type="EMBL" id="QHT16849.1"/>
    </source>
</evidence>
<sequence length="126" mass="15083">MALLNTHTYDPYFKEVFQTQILPKLPILSRNESDNEWIEIFNESKKYPQDIQNMCFHVYRLFSADMNIGGYYCNLLGSQVWKLIKHNEDAKMLFMEQFRDMITGYCEQGQTNRYLQVYNAFIQQPS</sequence>
<dbReference type="AlphaFoldDB" id="A0A6C0DLX0"/>